<dbReference type="Proteomes" id="UP000642070">
    <property type="component" value="Unassembled WGS sequence"/>
</dbReference>
<name>A0A917TCH1_9ACTN</name>
<sequence length="131" mass="14367">MVGVSVVAGVGLVCGGAVLAVQWNGERQERRSDQVAREYFEALRRDDAAAARGLMCADADLRRARFESVDAFTVESVGDWGSPMDGSGRRYFVRVVLANGDTTTSWLTTEYREGLEACVDWEDRKAPTGRS</sequence>
<keyword evidence="2" id="KW-1185">Reference proteome</keyword>
<proteinExistence type="predicted"/>
<evidence type="ECO:0000313" key="2">
    <source>
        <dbReference type="Proteomes" id="UP000642070"/>
    </source>
</evidence>
<comment type="caution">
    <text evidence="1">The sequence shown here is derived from an EMBL/GenBank/DDBJ whole genome shotgun (WGS) entry which is preliminary data.</text>
</comment>
<dbReference type="AlphaFoldDB" id="A0A917TCH1"/>
<accession>A0A917TCH1</accession>
<reference evidence="1" key="1">
    <citation type="journal article" date="2014" name="Int. J. Syst. Evol. Microbiol.">
        <title>Complete genome sequence of Corynebacterium casei LMG S-19264T (=DSM 44701T), isolated from a smear-ripened cheese.</title>
        <authorList>
            <consortium name="US DOE Joint Genome Institute (JGI-PGF)"/>
            <person name="Walter F."/>
            <person name="Albersmeier A."/>
            <person name="Kalinowski J."/>
            <person name="Ruckert C."/>
        </authorList>
    </citation>
    <scope>NUCLEOTIDE SEQUENCE</scope>
    <source>
        <strain evidence="1">JCM 19831</strain>
    </source>
</reference>
<organism evidence="1 2">
    <name type="scientific">Dactylosporangium sucinum</name>
    <dbReference type="NCBI Taxonomy" id="1424081"/>
    <lineage>
        <taxon>Bacteria</taxon>
        <taxon>Bacillati</taxon>
        <taxon>Actinomycetota</taxon>
        <taxon>Actinomycetes</taxon>
        <taxon>Micromonosporales</taxon>
        <taxon>Micromonosporaceae</taxon>
        <taxon>Dactylosporangium</taxon>
    </lineage>
</organism>
<dbReference type="EMBL" id="BMPI01000007">
    <property type="protein sequence ID" value="GGM18439.1"/>
    <property type="molecule type" value="Genomic_DNA"/>
</dbReference>
<protein>
    <submittedName>
        <fullName evidence="1">Uncharacterized protein</fullName>
    </submittedName>
</protein>
<reference evidence="1" key="2">
    <citation type="submission" date="2020-09" db="EMBL/GenBank/DDBJ databases">
        <authorList>
            <person name="Sun Q."/>
            <person name="Ohkuma M."/>
        </authorList>
    </citation>
    <scope>NUCLEOTIDE SEQUENCE</scope>
    <source>
        <strain evidence="1">JCM 19831</strain>
    </source>
</reference>
<gene>
    <name evidence="1" type="ORF">GCM10007977_019640</name>
</gene>
<evidence type="ECO:0000313" key="1">
    <source>
        <dbReference type="EMBL" id="GGM18439.1"/>
    </source>
</evidence>